<dbReference type="AlphaFoldDB" id="A0A1W2AQ18"/>
<dbReference type="Pfam" id="PF08448">
    <property type="entry name" value="PAS_4"/>
    <property type="match status" value="1"/>
</dbReference>
<evidence type="ECO:0000256" key="1">
    <source>
        <dbReference type="ARBA" id="ARBA00000085"/>
    </source>
</evidence>
<comment type="catalytic activity">
    <reaction evidence="1">
        <text>ATP + protein L-histidine = ADP + protein N-phospho-L-histidine.</text>
        <dbReference type="EC" id="2.7.13.3"/>
    </reaction>
</comment>
<protein>
    <recommendedName>
        <fullName evidence="2">histidine kinase</fullName>
        <ecNumber evidence="2">2.7.13.3</ecNumber>
    </recommendedName>
</protein>
<evidence type="ECO:0000256" key="4">
    <source>
        <dbReference type="ARBA" id="ARBA00022679"/>
    </source>
</evidence>
<keyword evidence="3" id="KW-0597">Phosphoprotein</keyword>
<accession>A0A1W2AQ18</accession>
<keyword evidence="5" id="KW-0418">Kinase</keyword>
<dbReference type="Gene3D" id="1.10.287.130">
    <property type="match status" value="1"/>
</dbReference>
<dbReference type="PROSITE" id="PS50109">
    <property type="entry name" value="HIS_KIN"/>
    <property type="match status" value="1"/>
</dbReference>
<proteinExistence type="predicted"/>
<reference evidence="11 12" key="1">
    <citation type="submission" date="2017-04" db="EMBL/GenBank/DDBJ databases">
        <authorList>
            <person name="Afonso C.L."/>
            <person name="Miller P.J."/>
            <person name="Scott M.A."/>
            <person name="Spackman E."/>
            <person name="Goraichik I."/>
            <person name="Dimitrov K.M."/>
            <person name="Suarez D.L."/>
            <person name="Swayne D.E."/>
        </authorList>
    </citation>
    <scope>NUCLEOTIDE SEQUENCE [LARGE SCALE GENOMIC DNA]</scope>
    <source>
        <strain evidence="11 12">DSM 21164</strain>
    </source>
</reference>
<dbReference type="InterPro" id="IPR000014">
    <property type="entry name" value="PAS"/>
</dbReference>
<dbReference type="Proteomes" id="UP000192360">
    <property type="component" value="Unassembled WGS sequence"/>
</dbReference>
<dbReference type="PROSITE" id="PS50112">
    <property type="entry name" value="PAS"/>
    <property type="match status" value="1"/>
</dbReference>
<dbReference type="InterPro" id="IPR013656">
    <property type="entry name" value="PAS_4"/>
</dbReference>
<evidence type="ECO:0000313" key="11">
    <source>
        <dbReference type="EMBL" id="SMC62694.1"/>
    </source>
</evidence>
<feature type="compositionally biased region" description="Basic and acidic residues" evidence="7">
    <location>
        <begin position="16"/>
        <end position="30"/>
    </location>
</feature>
<dbReference type="Pfam" id="PF00512">
    <property type="entry name" value="HisKA"/>
    <property type="match status" value="1"/>
</dbReference>
<feature type="region of interest" description="Disordered" evidence="7">
    <location>
        <begin position="1"/>
        <end position="30"/>
    </location>
</feature>
<dbReference type="CDD" id="cd00082">
    <property type="entry name" value="HisKA"/>
    <property type="match status" value="1"/>
</dbReference>
<dbReference type="InterPro" id="IPR004358">
    <property type="entry name" value="Sig_transdc_His_kin-like_C"/>
</dbReference>
<dbReference type="InterPro" id="IPR035965">
    <property type="entry name" value="PAS-like_dom_sf"/>
</dbReference>
<sequence>MEGNRHKKAGQNFENTKAEPNGHNEIDGKKNFSEGLLTNSKLEFLLKKGDESEIYTRTILDSMGDAIFVKDEQSKLILVNDSFCELFGLSREEIIGKTLAEHVSDEERELFLQIDRQVLADGIENINEETLTLRGGEQQIISTRKSRFVDATNKKYIIGAIRDITASKKAEQALQESEKQLRELNATKDKLFSIIGHDLRSPFNNILSLTEILSNDENNTNPETLELYLGMINSTSKSTLKLLENLLEWSHSQTGQINLKSEKVNVMALIMEVQELAQHIAKTKNVILQEPNLQPIELFSDAKVLKTILRNLLSNAIKFTKSGGKIAISVIEKNNDVEFVVSDTGVGMSNQVSQKLFNIATNMSLPGTANEQGSGFGLILCKEFVEKLGGKIWVESQLGKGSDFKFTVPISK</sequence>
<dbReference type="RefSeq" id="WP_084061465.1">
    <property type="nucleotide sequence ID" value="NZ_FWXO01000003.1"/>
</dbReference>
<dbReference type="PRINTS" id="PR00344">
    <property type="entry name" value="BCTRLSENSOR"/>
</dbReference>
<dbReference type="EMBL" id="FWXO01000003">
    <property type="protein sequence ID" value="SMC62694.1"/>
    <property type="molecule type" value="Genomic_DNA"/>
</dbReference>
<dbReference type="Gene3D" id="3.30.565.10">
    <property type="entry name" value="Histidine kinase-like ATPase, C-terminal domain"/>
    <property type="match status" value="1"/>
</dbReference>
<feature type="domain" description="Histidine kinase" evidence="8">
    <location>
        <begin position="194"/>
        <end position="412"/>
    </location>
</feature>
<dbReference type="SUPFAM" id="SSF55874">
    <property type="entry name" value="ATPase domain of HSP90 chaperone/DNA topoisomerase II/histidine kinase"/>
    <property type="match status" value="1"/>
</dbReference>
<evidence type="ECO:0000259" key="9">
    <source>
        <dbReference type="PROSITE" id="PS50112"/>
    </source>
</evidence>
<dbReference type="InterPro" id="IPR036097">
    <property type="entry name" value="HisK_dim/P_sf"/>
</dbReference>
<gene>
    <name evidence="11" type="ORF">SAMN05660703_2129</name>
</gene>
<dbReference type="GO" id="GO:0000155">
    <property type="term" value="F:phosphorelay sensor kinase activity"/>
    <property type="evidence" value="ECO:0007669"/>
    <property type="project" value="InterPro"/>
</dbReference>
<dbReference type="InterPro" id="IPR000700">
    <property type="entry name" value="PAS-assoc_C"/>
</dbReference>
<dbReference type="SMART" id="SM00387">
    <property type="entry name" value="HATPase_c"/>
    <property type="match status" value="1"/>
</dbReference>
<dbReference type="NCBIfam" id="TIGR00229">
    <property type="entry name" value="sensory_box"/>
    <property type="match status" value="1"/>
</dbReference>
<dbReference type="InterPro" id="IPR003594">
    <property type="entry name" value="HATPase_dom"/>
</dbReference>
<dbReference type="InterPro" id="IPR005467">
    <property type="entry name" value="His_kinase_dom"/>
</dbReference>
<evidence type="ECO:0000256" key="7">
    <source>
        <dbReference type="SAM" id="MobiDB-lite"/>
    </source>
</evidence>
<dbReference type="SMART" id="SM00388">
    <property type="entry name" value="HisKA"/>
    <property type="match status" value="1"/>
</dbReference>
<evidence type="ECO:0000256" key="6">
    <source>
        <dbReference type="SAM" id="Coils"/>
    </source>
</evidence>
<dbReference type="Pfam" id="PF02518">
    <property type="entry name" value="HATPase_c"/>
    <property type="match status" value="1"/>
</dbReference>
<dbReference type="OrthoDB" id="9781208at2"/>
<dbReference type="InterPro" id="IPR036890">
    <property type="entry name" value="HATPase_C_sf"/>
</dbReference>
<evidence type="ECO:0000259" key="10">
    <source>
        <dbReference type="PROSITE" id="PS50113"/>
    </source>
</evidence>
<organism evidence="11 12">
    <name type="scientific">Cellulophaga tyrosinoxydans</name>
    <dbReference type="NCBI Taxonomy" id="504486"/>
    <lineage>
        <taxon>Bacteria</taxon>
        <taxon>Pseudomonadati</taxon>
        <taxon>Bacteroidota</taxon>
        <taxon>Flavobacteriia</taxon>
        <taxon>Flavobacteriales</taxon>
        <taxon>Flavobacteriaceae</taxon>
        <taxon>Cellulophaga</taxon>
    </lineage>
</organism>
<evidence type="ECO:0000259" key="8">
    <source>
        <dbReference type="PROSITE" id="PS50109"/>
    </source>
</evidence>
<dbReference type="Gene3D" id="3.30.450.20">
    <property type="entry name" value="PAS domain"/>
    <property type="match status" value="1"/>
</dbReference>
<keyword evidence="6" id="KW-0175">Coiled coil</keyword>
<evidence type="ECO:0000313" key="12">
    <source>
        <dbReference type="Proteomes" id="UP000192360"/>
    </source>
</evidence>
<dbReference type="SUPFAM" id="SSF55785">
    <property type="entry name" value="PYP-like sensor domain (PAS domain)"/>
    <property type="match status" value="1"/>
</dbReference>
<dbReference type="STRING" id="504486.SAMN05660703_2129"/>
<dbReference type="EC" id="2.7.13.3" evidence="2"/>
<evidence type="ECO:0000256" key="2">
    <source>
        <dbReference type="ARBA" id="ARBA00012438"/>
    </source>
</evidence>
<keyword evidence="4" id="KW-0808">Transferase</keyword>
<feature type="coiled-coil region" evidence="6">
    <location>
        <begin position="167"/>
        <end position="194"/>
    </location>
</feature>
<dbReference type="SMART" id="SM00091">
    <property type="entry name" value="PAS"/>
    <property type="match status" value="1"/>
</dbReference>
<keyword evidence="12" id="KW-1185">Reference proteome</keyword>
<dbReference type="InterPro" id="IPR003661">
    <property type="entry name" value="HisK_dim/P_dom"/>
</dbReference>
<name>A0A1W2AQ18_9FLAO</name>
<feature type="domain" description="PAS" evidence="9">
    <location>
        <begin position="52"/>
        <end position="122"/>
    </location>
</feature>
<dbReference type="CDD" id="cd00130">
    <property type="entry name" value="PAS"/>
    <property type="match status" value="1"/>
</dbReference>
<evidence type="ECO:0000256" key="3">
    <source>
        <dbReference type="ARBA" id="ARBA00022553"/>
    </source>
</evidence>
<evidence type="ECO:0000256" key="5">
    <source>
        <dbReference type="ARBA" id="ARBA00022777"/>
    </source>
</evidence>
<dbReference type="PROSITE" id="PS50113">
    <property type="entry name" value="PAC"/>
    <property type="match status" value="1"/>
</dbReference>
<feature type="domain" description="PAC" evidence="10">
    <location>
        <begin position="124"/>
        <end position="176"/>
    </location>
</feature>
<dbReference type="PANTHER" id="PTHR43047">
    <property type="entry name" value="TWO-COMPONENT HISTIDINE PROTEIN KINASE"/>
    <property type="match status" value="1"/>
</dbReference>
<dbReference type="SUPFAM" id="SSF47384">
    <property type="entry name" value="Homodimeric domain of signal transducing histidine kinase"/>
    <property type="match status" value="1"/>
</dbReference>